<organism evidence="1 2">
    <name type="scientific">Trichophyton rubrum</name>
    <name type="common">Athlete's foot fungus</name>
    <name type="synonym">Epidermophyton rubrum</name>
    <dbReference type="NCBI Taxonomy" id="5551"/>
    <lineage>
        <taxon>Eukaryota</taxon>
        <taxon>Fungi</taxon>
        <taxon>Dikarya</taxon>
        <taxon>Ascomycota</taxon>
        <taxon>Pezizomycotina</taxon>
        <taxon>Eurotiomycetes</taxon>
        <taxon>Eurotiomycetidae</taxon>
        <taxon>Onygenales</taxon>
        <taxon>Arthrodermataceae</taxon>
        <taxon>Trichophyton</taxon>
    </lineage>
</organism>
<comment type="caution">
    <text evidence="1">The sequence shown here is derived from an EMBL/GenBank/DDBJ whole genome shotgun (WGS) entry which is preliminary data.</text>
</comment>
<proteinExistence type="predicted"/>
<sequence>MLALDIARYRLESYDSFRGELCFTTVDELCWQSADLRLRLALILIWHLVVFLARLGKGQSASQDRVKLKRLLSPILLARGCSLKWRPASEETSKPWRYIKEENCSSQDVKFSGKCHSGYYRVSSPVSCLSFFSSLVESLHFPATAEQAAIMSWPLSPSTSTSSPLASLPSSPSSRIFHIYNSFPVHYKISDPQKRPLYHVDNSYFTPGTPDLSLYRGEDKKGHLAAVCKFVLFSTCSKIGLMPKPQKSYYDRFSNDVFEIGHVSTSAEDMTWEDLTRESRDHSTYRFEMELLVQSMRRGPELGRRAFVWKRTHSMGVESSKPSKLSACNYKLVDEETGKIMAVIANNGLKSMNKKGKIELFDTAEYAFAGEQLDIMILMTGIALLEKERRRRAQRRYDYY</sequence>
<dbReference type="VEuPathDB" id="FungiDB:TERG_04787"/>
<accession>A0A178EWZ1</accession>
<dbReference type="Proteomes" id="UP000243015">
    <property type="component" value="Unassembled WGS sequence"/>
</dbReference>
<dbReference type="AlphaFoldDB" id="A0A178EWZ1"/>
<gene>
    <name evidence="1" type="ORF">A7C99_3883</name>
</gene>
<evidence type="ECO:0000313" key="1">
    <source>
        <dbReference type="EMBL" id="OAL64449.1"/>
    </source>
</evidence>
<reference evidence="1 2" key="1">
    <citation type="submission" date="2016-05" db="EMBL/GenBank/DDBJ databases">
        <title>Genome sequencing of Trichophyton rubrum CMCC(F)T1i isolated from hair.</title>
        <authorList>
            <person name="Zhan P."/>
            <person name="Tao Y."/>
            <person name="Liu W."/>
        </authorList>
    </citation>
    <scope>NUCLEOTIDE SEQUENCE [LARGE SCALE GENOMIC DNA]</scope>
    <source>
        <strain evidence="2">CMCC(F)T1i</strain>
    </source>
</reference>
<evidence type="ECO:0000313" key="2">
    <source>
        <dbReference type="Proteomes" id="UP000243015"/>
    </source>
</evidence>
<protein>
    <submittedName>
        <fullName evidence="1">Uncharacterized protein</fullName>
    </submittedName>
</protein>
<name>A0A178EWZ1_TRIRU</name>
<dbReference type="EMBL" id="LHPM01000015">
    <property type="protein sequence ID" value="OAL64449.1"/>
    <property type="molecule type" value="Genomic_DNA"/>
</dbReference>